<sequence length="252" mass="26637">MKVLLVEDNHELAAWLGKALKQANYAVDIAHDGEDAGHLLNVAVYAVVILDLSLPKIDGMTLLKGLRQAGNNVPVIILTANASLDGRVAGLDGGADDYLAKPFEIAELEARIRALVRRGHDRAAPEIAIGDLIFDGGTRQFTLAGETLVLTPREHAVLEHLALKVGTTVARQYCRKASSASTTQRTQARSKSTSIGCARSSRAARPRLQLSAALATCCAMLGEKVKSLGKAPCKPSGCSAQVCASSCRHGSF</sequence>
<dbReference type="GO" id="GO:0000156">
    <property type="term" value="F:phosphorelay response regulator activity"/>
    <property type="evidence" value="ECO:0007669"/>
    <property type="project" value="TreeGrafter"/>
</dbReference>
<evidence type="ECO:0000256" key="3">
    <source>
        <dbReference type="ARBA" id="ARBA00023015"/>
    </source>
</evidence>
<evidence type="ECO:0000259" key="7">
    <source>
        <dbReference type="PROSITE" id="PS50110"/>
    </source>
</evidence>
<name>A0A7W5BN31_9HYPH</name>
<evidence type="ECO:0000256" key="2">
    <source>
        <dbReference type="ARBA" id="ARBA00023012"/>
    </source>
</evidence>
<keyword evidence="2" id="KW-0902">Two-component regulatory system</keyword>
<dbReference type="Pfam" id="PF00072">
    <property type="entry name" value="Response_reg"/>
    <property type="match status" value="1"/>
</dbReference>
<dbReference type="PANTHER" id="PTHR48111:SF67">
    <property type="entry name" value="TRANSCRIPTIONAL REGULATORY PROTEIN TCTD"/>
    <property type="match status" value="1"/>
</dbReference>
<keyword evidence="9" id="KW-1185">Reference proteome</keyword>
<proteinExistence type="predicted"/>
<dbReference type="GO" id="GO:0000976">
    <property type="term" value="F:transcription cis-regulatory region binding"/>
    <property type="evidence" value="ECO:0007669"/>
    <property type="project" value="TreeGrafter"/>
</dbReference>
<evidence type="ECO:0000256" key="5">
    <source>
        <dbReference type="ARBA" id="ARBA00023163"/>
    </source>
</evidence>
<dbReference type="Proteomes" id="UP000518315">
    <property type="component" value="Unassembled WGS sequence"/>
</dbReference>
<gene>
    <name evidence="8" type="ORF">FHS26_003689</name>
</gene>
<protein>
    <submittedName>
        <fullName evidence="8">DNA-binding response OmpR family regulator</fullName>
    </submittedName>
</protein>
<feature type="modified residue" description="4-aspartylphosphate" evidence="6">
    <location>
        <position position="51"/>
    </location>
</feature>
<dbReference type="AlphaFoldDB" id="A0A7W5BN31"/>
<dbReference type="Gene3D" id="3.40.50.2300">
    <property type="match status" value="1"/>
</dbReference>
<organism evidence="8 9">
    <name type="scientific">Rhizobium pisi</name>
    <dbReference type="NCBI Taxonomy" id="574561"/>
    <lineage>
        <taxon>Bacteria</taxon>
        <taxon>Pseudomonadati</taxon>
        <taxon>Pseudomonadota</taxon>
        <taxon>Alphaproteobacteria</taxon>
        <taxon>Hyphomicrobiales</taxon>
        <taxon>Rhizobiaceae</taxon>
        <taxon>Rhizobium/Agrobacterium group</taxon>
        <taxon>Rhizobium</taxon>
    </lineage>
</organism>
<dbReference type="GO" id="GO:0032993">
    <property type="term" value="C:protein-DNA complex"/>
    <property type="evidence" value="ECO:0007669"/>
    <property type="project" value="TreeGrafter"/>
</dbReference>
<dbReference type="Gene3D" id="6.10.250.690">
    <property type="match status" value="1"/>
</dbReference>
<keyword evidence="1 6" id="KW-0597">Phosphoprotein</keyword>
<evidence type="ECO:0000256" key="6">
    <source>
        <dbReference type="PROSITE-ProRule" id="PRU00169"/>
    </source>
</evidence>
<keyword evidence="4 8" id="KW-0238">DNA-binding</keyword>
<dbReference type="PROSITE" id="PS50110">
    <property type="entry name" value="RESPONSE_REGULATORY"/>
    <property type="match status" value="1"/>
</dbReference>
<dbReference type="GO" id="GO:0005829">
    <property type="term" value="C:cytosol"/>
    <property type="evidence" value="ECO:0007669"/>
    <property type="project" value="TreeGrafter"/>
</dbReference>
<dbReference type="CDD" id="cd17624">
    <property type="entry name" value="REC_OmpR_PmrA-like"/>
    <property type="match status" value="1"/>
</dbReference>
<evidence type="ECO:0000313" key="9">
    <source>
        <dbReference type="Proteomes" id="UP000518315"/>
    </source>
</evidence>
<dbReference type="InterPro" id="IPR011006">
    <property type="entry name" value="CheY-like_superfamily"/>
</dbReference>
<dbReference type="InterPro" id="IPR036388">
    <property type="entry name" value="WH-like_DNA-bd_sf"/>
</dbReference>
<dbReference type="Gene3D" id="1.10.10.10">
    <property type="entry name" value="Winged helix-like DNA-binding domain superfamily/Winged helix DNA-binding domain"/>
    <property type="match status" value="1"/>
</dbReference>
<dbReference type="FunFam" id="3.40.50.2300:FF:000002">
    <property type="entry name" value="DNA-binding response regulator PhoP"/>
    <property type="match status" value="1"/>
</dbReference>
<reference evidence="8 9" key="1">
    <citation type="submission" date="2020-08" db="EMBL/GenBank/DDBJ databases">
        <title>Genomic Encyclopedia of Type Strains, Phase III (KMG-III): the genomes of soil and plant-associated and newly described type strains.</title>
        <authorList>
            <person name="Whitman W."/>
        </authorList>
    </citation>
    <scope>NUCLEOTIDE SEQUENCE [LARGE SCALE GENOMIC DNA]</scope>
    <source>
        <strain evidence="8 9">CECT 4113</strain>
    </source>
</reference>
<evidence type="ECO:0000256" key="1">
    <source>
        <dbReference type="ARBA" id="ARBA00022553"/>
    </source>
</evidence>
<dbReference type="SMART" id="SM00448">
    <property type="entry name" value="REC"/>
    <property type="match status" value="1"/>
</dbReference>
<keyword evidence="3" id="KW-0805">Transcription regulation</keyword>
<feature type="domain" description="Response regulatory" evidence="7">
    <location>
        <begin position="2"/>
        <end position="116"/>
    </location>
</feature>
<dbReference type="PANTHER" id="PTHR48111">
    <property type="entry name" value="REGULATOR OF RPOS"/>
    <property type="match status" value="1"/>
</dbReference>
<dbReference type="InterPro" id="IPR001789">
    <property type="entry name" value="Sig_transdc_resp-reg_receiver"/>
</dbReference>
<accession>A0A7W5BN31</accession>
<dbReference type="InterPro" id="IPR039420">
    <property type="entry name" value="WalR-like"/>
</dbReference>
<evidence type="ECO:0000313" key="8">
    <source>
        <dbReference type="EMBL" id="MBB3135942.1"/>
    </source>
</evidence>
<evidence type="ECO:0000256" key="4">
    <source>
        <dbReference type="ARBA" id="ARBA00023125"/>
    </source>
</evidence>
<keyword evidence="5" id="KW-0804">Transcription</keyword>
<dbReference type="GO" id="GO:0006355">
    <property type="term" value="P:regulation of DNA-templated transcription"/>
    <property type="evidence" value="ECO:0007669"/>
    <property type="project" value="TreeGrafter"/>
</dbReference>
<dbReference type="EMBL" id="JACHXH010000012">
    <property type="protein sequence ID" value="MBB3135942.1"/>
    <property type="molecule type" value="Genomic_DNA"/>
</dbReference>
<dbReference type="SUPFAM" id="SSF52172">
    <property type="entry name" value="CheY-like"/>
    <property type="match status" value="1"/>
</dbReference>
<comment type="caution">
    <text evidence="8">The sequence shown here is derived from an EMBL/GenBank/DDBJ whole genome shotgun (WGS) entry which is preliminary data.</text>
</comment>